<keyword evidence="2" id="KW-0663">Pyridoxal phosphate</keyword>
<evidence type="ECO:0000313" key="6">
    <source>
        <dbReference type="EMBL" id="MPM20801.1"/>
    </source>
</evidence>
<keyword evidence="3" id="KW-0664">Pyridoxine biosynthesis</keyword>
<dbReference type="GO" id="GO:0004760">
    <property type="term" value="F:L-serine-pyruvate transaminase activity"/>
    <property type="evidence" value="ECO:0007669"/>
    <property type="project" value="TreeGrafter"/>
</dbReference>
<comment type="cofactor">
    <cofactor evidence="1">
        <name>pyridoxal 5'-phosphate</name>
        <dbReference type="ChEBI" id="CHEBI:597326"/>
    </cofactor>
</comment>
<dbReference type="EC" id="2.6.1.52" evidence="6"/>
<gene>
    <name evidence="6" type="primary">serC_16</name>
    <name evidence="6" type="ORF">SDC9_67237</name>
</gene>
<dbReference type="InterPro" id="IPR015424">
    <property type="entry name" value="PyrdxlP-dep_Trfase"/>
</dbReference>
<keyword evidence="6" id="KW-0808">Transferase</keyword>
<evidence type="ECO:0000256" key="3">
    <source>
        <dbReference type="ARBA" id="ARBA00023096"/>
    </source>
</evidence>
<organism evidence="6">
    <name type="scientific">bioreactor metagenome</name>
    <dbReference type="NCBI Taxonomy" id="1076179"/>
    <lineage>
        <taxon>unclassified sequences</taxon>
        <taxon>metagenomes</taxon>
        <taxon>ecological metagenomes</taxon>
    </lineage>
</organism>
<dbReference type="GO" id="GO:0019265">
    <property type="term" value="P:glycine biosynthetic process, by transamination of glyoxylate"/>
    <property type="evidence" value="ECO:0007669"/>
    <property type="project" value="TreeGrafter"/>
</dbReference>
<dbReference type="GO" id="GO:0006564">
    <property type="term" value="P:L-serine biosynthetic process"/>
    <property type="evidence" value="ECO:0007669"/>
    <property type="project" value="InterPro"/>
</dbReference>
<dbReference type="GO" id="GO:0005777">
    <property type="term" value="C:peroxisome"/>
    <property type="evidence" value="ECO:0007669"/>
    <property type="project" value="TreeGrafter"/>
</dbReference>
<dbReference type="EMBL" id="VSSQ01003461">
    <property type="protein sequence ID" value="MPM20801.1"/>
    <property type="molecule type" value="Genomic_DNA"/>
</dbReference>
<dbReference type="Gene3D" id="3.40.640.10">
    <property type="entry name" value="Type I PLP-dependent aspartate aminotransferase-like (Major domain)"/>
    <property type="match status" value="1"/>
</dbReference>
<dbReference type="PANTHER" id="PTHR21152:SF40">
    <property type="entry name" value="ALANINE--GLYOXYLATE AMINOTRANSFERASE"/>
    <property type="match status" value="1"/>
</dbReference>
<feature type="domain" description="Aminotransferase class V" evidence="5">
    <location>
        <begin position="205"/>
        <end position="398"/>
    </location>
</feature>
<feature type="region of interest" description="Disordered" evidence="4">
    <location>
        <begin position="35"/>
        <end position="68"/>
    </location>
</feature>
<sequence>MGARRAGGHAGPHPNEARCRSAAIGSCAFGVSLRPVPAGGSAPRRTQPARGRPSQCPSAPWPGSDGRIRGVTVQIPTDIKPLDGRFGCGPSRIRPEALASLAGPGATVMGTSHRQAPVKDLVRRIRAGLAELYRAPEGYEVALGNGGSTLFWDAAVCSLIEHRSAHGSFGEFSAKFASAAARAPFLDAPVIADAPVGSAALPTATPGVDTYAWAQNETSTGAAAPVRRVDTAPGTLTLIDATSAAGGIDADLTGTDAYYFAPQKNFGSDGGLWVAFLSPAAIERIDRIAASGRWIPDILSLQIALTNSRKDQTLNTPAVSTLWLLAEQVDWLNAQGGMAFATARTRASAAHLYGWAEAHPLATPFVEEAYRSPVVGTIDFDDSVDAAALAATLRANGIIDVEPYRKLGRNQLRIGMFTNVPTADVEALTACIDYVLERSA</sequence>
<dbReference type="NCBIfam" id="TIGR01366">
    <property type="entry name" value="serC_3"/>
    <property type="match status" value="1"/>
</dbReference>
<dbReference type="Pfam" id="PF00266">
    <property type="entry name" value="Aminotran_5"/>
    <property type="match status" value="1"/>
</dbReference>
<dbReference type="PANTHER" id="PTHR21152">
    <property type="entry name" value="AMINOTRANSFERASE CLASS V"/>
    <property type="match status" value="1"/>
</dbReference>
<keyword evidence="6" id="KW-0032">Aminotransferase</keyword>
<dbReference type="InterPro" id="IPR015422">
    <property type="entry name" value="PyrdxlP-dep_Trfase_small"/>
</dbReference>
<comment type="caution">
    <text evidence="6">The sequence shown here is derived from an EMBL/GenBank/DDBJ whole genome shotgun (WGS) entry which is preliminary data.</text>
</comment>
<protein>
    <submittedName>
        <fullName evidence="6">Phosphoserine aminotransferase</fullName>
        <ecNumber evidence="6">2.6.1.52</ecNumber>
    </submittedName>
</protein>
<dbReference type="InterPro" id="IPR006272">
    <property type="entry name" value="Pser_aminoTfrase_mycobac"/>
</dbReference>
<dbReference type="InterPro" id="IPR015421">
    <property type="entry name" value="PyrdxlP-dep_Trfase_major"/>
</dbReference>
<proteinExistence type="predicted"/>
<dbReference type="GO" id="GO:0008615">
    <property type="term" value="P:pyridoxine biosynthetic process"/>
    <property type="evidence" value="ECO:0007669"/>
    <property type="project" value="UniProtKB-KW"/>
</dbReference>
<evidence type="ECO:0000259" key="5">
    <source>
        <dbReference type="Pfam" id="PF00266"/>
    </source>
</evidence>
<dbReference type="SUPFAM" id="SSF53383">
    <property type="entry name" value="PLP-dependent transferases"/>
    <property type="match status" value="1"/>
</dbReference>
<evidence type="ECO:0000256" key="2">
    <source>
        <dbReference type="ARBA" id="ARBA00022898"/>
    </source>
</evidence>
<name>A0A644XYS7_9ZZZZ</name>
<evidence type="ECO:0000256" key="1">
    <source>
        <dbReference type="ARBA" id="ARBA00001933"/>
    </source>
</evidence>
<dbReference type="Gene3D" id="3.90.1150.10">
    <property type="entry name" value="Aspartate Aminotransferase, domain 1"/>
    <property type="match status" value="1"/>
</dbReference>
<dbReference type="InterPro" id="IPR000192">
    <property type="entry name" value="Aminotrans_V_dom"/>
</dbReference>
<reference evidence="6" key="1">
    <citation type="submission" date="2019-08" db="EMBL/GenBank/DDBJ databases">
        <authorList>
            <person name="Kucharzyk K."/>
            <person name="Murdoch R.W."/>
            <person name="Higgins S."/>
            <person name="Loffler F."/>
        </authorList>
    </citation>
    <scope>NUCLEOTIDE SEQUENCE</scope>
</reference>
<dbReference type="GO" id="GO:0008453">
    <property type="term" value="F:alanine-glyoxylate transaminase activity"/>
    <property type="evidence" value="ECO:0007669"/>
    <property type="project" value="TreeGrafter"/>
</dbReference>
<evidence type="ECO:0000256" key="4">
    <source>
        <dbReference type="SAM" id="MobiDB-lite"/>
    </source>
</evidence>
<dbReference type="AlphaFoldDB" id="A0A644XYS7"/>
<accession>A0A644XYS7</accession>
<dbReference type="GO" id="GO:0004648">
    <property type="term" value="F:O-phospho-L-serine:2-oxoglutarate aminotransferase activity"/>
    <property type="evidence" value="ECO:0007669"/>
    <property type="project" value="UniProtKB-EC"/>
</dbReference>